<dbReference type="EMBL" id="CP002961">
    <property type="protein sequence ID" value="AFK04974.1"/>
    <property type="molecule type" value="Genomic_DNA"/>
</dbReference>
<sequence>MDIFFHKNNFFSKIWKFLGVIKKLNKLIINIFSFLKELAHIWIVIIHKQLKKMKKKLFFIFLSLAWLNTEAQTKKEVKPVVPVVPVVKELPPLEKVLDYAEQNSHLIKEQDALSEHYGHSVKVAQKLWMDKVFMDLGGQRSNNGAILNLNNNISSSEFNSLSFQTINAFRVGLTVRISLYDMLARKDLIRQAQYRQAASEQHSQYLVQDVKFRITDLYKDAQLAYKLLSIKADKKYAFFLQKEMAEKEFQQGQLHISELVRIIELSSNAFAEFEQANATYEKLYYQLEIMLGVSLKDLK</sequence>
<comment type="subcellular location">
    <subcellularLocation>
        <location evidence="1">Cell outer membrane</location>
    </subcellularLocation>
</comment>
<proteinExistence type="predicted"/>
<gene>
    <name evidence="6" type="ordered locus">Emtol_3848</name>
</gene>
<evidence type="ECO:0000256" key="3">
    <source>
        <dbReference type="ARBA" id="ARBA00022692"/>
    </source>
</evidence>
<reference evidence="6 7" key="1">
    <citation type="submission" date="2011-07" db="EMBL/GenBank/DDBJ databases">
        <title>The complete genome of chromosome of Emticicia oligotrophica DSM 17448.</title>
        <authorList>
            <consortium name="US DOE Joint Genome Institute (JGI-PGF)"/>
            <person name="Lucas S."/>
            <person name="Han J."/>
            <person name="Lapidus A."/>
            <person name="Bruce D."/>
            <person name="Goodwin L."/>
            <person name="Pitluck S."/>
            <person name="Peters L."/>
            <person name="Kyrpides N."/>
            <person name="Mavromatis K."/>
            <person name="Ivanova N."/>
            <person name="Ovchinnikova G."/>
            <person name="Teshima H."/>
            <person name="Detter J.C."/>
            <person name="Tapia R."/>
            <person name="Han C."/>
            <person name="Land M."/>
            <person name="Hauser L."/>
            <person name="Markowitz V."/>
            <person name="Cheng J.-F."/>
            <person name="Hugenholtz P."/>
            <person name="Woyke T."/>
            <person name="Wu D."/>
            <person name="Tindall B."/>
            <person name="Pomrenke H."/>
            <person name="Brambilla E."/>
            <person name="Klenk H.-P."/>
            <person name="Eisen J.A."/>
        </authorList>
    </citation>
    <scope>NUCLEOTIDE SEQUENCE [LARGE SCALE GENOMIC DNA]</scope>
    <source>
        <strain evidence="6 7">DSM 17448</strain>
    </source>
</reference>
<dbReference type="InterPro" id="IPR051906">
    <property type="entry name" value="TolC-like"/>
</dbReference>
<dbReference type="SUPFAM" id="SSF56954">
    <property type="entry name" value="Outer membrane efflux proteins (OEP)"/>
    <property type="match status" value="1"/>
</dbReference>
<keyword evidence="7" id="KW-1185">Reference proteome</keyword>
<evidence type="ECO:0000256" key="1">
    <source>
        <dbReference type="ARBA" id="ARBA00004442"/>
    </source>
</evidence>
<evidence type="ECO:0000256" key="4">
    <source>
        <dbReference type="ARBA" id="ARBA00023136"/>
    </source>
</evidence>
<keyword evidence="5" id="KW-0998">Cell outer membrane</keyword>
<dbReference type="Proteomes" id="UP000002875">
    <property type="component" value="Chromosome"/>
</dbReference>
<name>A0ABM5N6E1_EMTOG</name>
<dbReference type="RefSeq" id="WP_015030662.1">
    <property type="nucleotide sequence ID" value="NZ_JBBEOH010000004.1"/>
</dbReference>
<organism evidence="6 7">
    <name type="scientific">Emticicia oligotrophica (strain DSM 17448 / CIP 109782 / MTCC 6937 / GPTSA100-15)</name>
    <dbReference type="NCBI Taxonomy" id="929562"/>
    <lineage>
        <taxon>Bacteria</taxon>
        <taxon>Pseudomonadati</taxon>
        <taxon>Bacteroidota</taxon>
        <taxon>Cytophagia</taxon>
        <taxon>Cytophagales</taxon>
        <taxon>Leadbetterellaceae</taxon>
        <taxon>Emticicia</taxon>
    </lineage>
</organism>
<dbReference type="Gene3D" id="1.20.1600.10">
    <property type="entry name" value="Outer membrane efflux proteins (OEP)"/>
    <property type="match status" value="1"/>
</dbReference>
<keyword evidence="2" id="KW-1134">Transmembrane beta strand</keyword>
<dbReference type="PANTHER" id="PTHR30026">
    <property type="entry name" value="OUTER MEMBRANE PROTEIN TOLC"/>
    <property type="match status" value="1"/>
</dbReference>
<keyword evidence="4" id="KW-0472">Membrane</keyword>
<evidence type="ECO:0000256" key="5">
    <source>
        <dbReference type="ARBA" id="ARBA00023237"/>
    </source>
</evidence>
<dbReference type="PANTHER" id="PTHR30026:SF20">
    <property type="entry name" value="OUTER MEMBRANE PROTEIN TOLC"/>
    <property type="match status" value="1"/>
</dbReference>
<evidence type="ECO:0000313" key="7">
    <source>
        <dbReference type="Proteomes" id="UP000002875"/>
    </source>
</evidence>
<accession>A0ABM5N6E1</accession>
<evidence type="ECO:0000256" key="2">
    <source>
        <dbReference type="ARBA" id="ARBA00022452"/>
    </source>
</evidence>
<evidence type="ECO:0000313" key="6">
    <source>
        <dbReference type="EMBL" id="AFK04974.1"/>
    </source>
</evidence>
<keyword evidence="3" id="KW-0812">Transmembrane</keyword>
<protein>
    <submittedName>
        <fullName evidence="6">Outer membrane efflux protein</fullName>
    </submittedName>
</protein>